<evidence type="ECO:0000256" key="1">
    <source>
        <dbReference type="SAM" id="Phobius"/>
    </source>
</evidence>
<protein>
    <submittedName>
        <fullName evidence="2">TraB family protein</fullName>
    </submittedName>
</protein>
<keyword evidence="1" id="KW-1133">Transmembrane helix</keyword>
<feature type="transmembrane region" description="Helical" evidence="1">
    <location>
        <begin position="309"/>
        <end position="332"/>
    </location>
</feature>
<dbReference type="CDD" id="cd14726">
    <property type="entry name" value="TraB_PrgY-like"/>
    <property type="match status" value="1"/>
</dbReference>
<feature type="transmembrane region" description="Helical" evidence="1">
    <location>
        <begin position="367"/>
        <end position="392"/>
    </location>
</feature>
<gene>
    <name evidence="2" type="ORF">CXX69_05305</name>
</gene>
<sequence>MDPEWQADGQTKNVVDIDENLRLVGTAHISSASVALVRQQIEEWGPDLLAVELCESRRASLVEPESLENEDLLEIINEGKSHMILLQSALAAEQRRMGVATGEKPGAELLAAIEAAEEAGIPVELIDRDVIVTLRRAWSKMGLREKFRVMDAFLWQEEDEDEASVEELLEDSDMLSNLMEEAREVAPGAGSVLIDERDAFLAGRLQQIRGKGRVLAVVGAGHLSGVVQQLAEPAMETTSRLAELNEEPSKPIWPKLLVAAIPILLLSVVAWLAYNGELNDLRETFEIWIAVNAGLTGLGVIIARGHPLSVIVGALASPLTSLNPFVAAGWFAGYTQLKIDAPTGKDARDFLALDEFSLFWKNRVGKVLLVTALGNLGSVAGTWIAAAGIAWINFL</sequence>
<evidence type="ECO:0000313" key="2">
    <source>
        <dbReference type="EMBL" id="PXF21171.1"/>
    </source>
</evidence>
<feature type="transmembrane region" description="Helical" evidence="1">
    <location>
        <begin position="285"/>
        <end position="303"/>
    </location>
</feature>
<keyword evidence="1" id="KW-0472">Membrane</keyword>
<evidence type="ECO:0000313" key="3">
    <source>
        <dbReference type="Proteomes" id="UP000248161"/>
    </source>
</evidence>
<feature type="transmembrane region" description="Helical" evidence="1">
    <location>
        <begin position="251"/>
        <end position="273"/>
    </location>
</feature>
<proteinExistence type="predicted"/>
<name>A0A2V3HTR3_9ARCH</name>
<organism evidence="2 3">
    <name type="scientific">Candidatus Thalassarchaeum betae</name>
    <dbReference type="NCBI Taxonomy" id="2599289"/>
    <lineage>
        <taxon>Archaea</taxon>
        <taxon>Methanobacteriati</taxon>
        <taxon>Thermoplasmatota</taxon>
        <taxon>Candidatus Poseidoniia</taxon>
        <taxon>Candidatus Poseidoniales</taxon>
        <taxon>Candidatus Thalassarchaeaceae</taxon>
        <taxon>Candidatus Thalassarchaeum</taxon>
    </lineage>
</organism>
<dbReference type="PANTHER" id="PTHR21530:SF7">
    <property type="entry name" value="TRAB DOMAIN-CONTAINING PROTEIN"/>
    <property type="match status" value="1"/>
</dbReference>
<dbReference type="AlphaFoldDB" id="A0A2V3HTR3"/>
<dbReference type="InterPro" id="IPR002816">
    <property type="entry name" value="TraB/PrgY/GumN_fam"/>
</dbReference>
<reference evidence="2 3" key="1">
    <citation type="journal article" date="2015" name="Nat. Commun.">
        <title>Genomic and transcriptomic evidence for scavenging of diverse organic compounds by widespread deep-sea archaea.</title>
        <authorList>
            <person name="Li M."/>
            <person name="Baker B.J."/>
            <person name="Anantharaman K."/>
            <person name="Jain S."/>
            <person name="Breier J.A."/>
            <person name="Dick G.J."/>
        </authorList>
    </citation>
    <scope>NUCLEOTIDE SEQUENCE [LARGE SCALE GENOMIC DNA]</scope>
    <source>
        <strain evidence="2">Cayman_51_deep</strain>
    </source>
</reference>
<keyword evidence="1" id="KW-0812">Transmembrane</keyword>
<dbReference type="InterPro" id="IPR046345">
    <property type="entry name" value="TraB_PrgY-like"/>
</dbReference>
<comment type="caution">
    <text evidence="2">The sequence shown here is derived from an EMBL/GenBank/DDBJ whole genome shotgun (WGS) entry which is preliminary data.</text>
</comment>
<accession>A0A2V3HTR3</accession>
<dbReference type="Pfam" id="PF01963">
    <property type="entry name" value="TraB_PrgY_gumN"/>
    <property type="match status" value="1"/>
</dbReference>
<dbReference type="PANTHER" id="PTHR21530">
    <property type="entry name" value="PHEROMONE SHUTDOWN PROTEIN"/>
    <property type="match status" value="1"/>
</dbReference>
<dbReference type="Proteomes" id="UP000248161">
    <property type="component" value="Unassembled WGS sequence"/>
</dbReference>
<dbReference type="NCBIfam" id="TIGR00261">
    <property type="entry name" value="traB"/>
    <property type="match status" value="1"/>
</dbReference>
<dbReference type="EMBL" id="PSPG01000011">
    <property type="protein sequence ID" value="PXF21171.1"/>
    <property type="molecule type" value="Genomic_DNA"/>
</dbReference>
<dbReference type="InterPro" id="IPR005230">
    <property type="entry name" value="TraB_bac"/>
</dbReference>